<protein>
    <submittedName>
        <fullName evidence="2">Uncharacterized protein</fullName>
    </submittedName>
</protein>
<dbReference type="EMBL" id="CP163445">
    <property type="protein sequence ID" value="XDQ78010.1"/>
    <property type="molecule type" value="Genomic_DNA"/>
</dbReference>
<proteinExistence type="predicted"/>
<sequence length="307" mass="30790">MPTAEPSLRDEYAAAVERVAGRTLDALRGAGGAVALAPVLGPEPGPELASAPGPEPASGPGGAASGAVEPPRSLLAALRVVGPDLFAPQLLGGAAPDEPTALLLAQAHRVFPPMAAARAGQGTGAPDGNAVVAAWRDWAAGVLLVRALGAGPGSADPPFGVDPPVDGAAGSAERSVTEPAPAPAPAPAAVPGHAAWPDPAAWQAWSIRMAQLSALALPGLDGAVHRTARAHPLALARGAVRSMLRRDHRAAARLARWLAWSRAQGIALPLDVEPIIARIRVVSDGSARTALELAIAEALLDTAGERA</sequence>
<accession>A0AB39TEN5</accession>
<dbReference type="AlphaFoldDB" id="A0AB39TEN5"/>
<organism evidence="2">
    <name type="scientific">Streptomyces sp. Y1</name>
    <dbReference type="NCBI Taxonomy" id="3238634"/>
    <lineage>
        <taxon>Bacteria</taxon>
        <taxon>Bacillati</taxon>
        <taxon>Actinomycetota</taxon>
        <taxon>Actinomycetes</taxon>
        <taxon>Kitasatosporales</taxon>
        <taxon>Streptomycetaceae</taxon>
        <taxon>Streptomyces</taxon>
    </lineage>
</organism>
<dbReference type="RefSeq" id="WP_369182588.1">
    <property type="nucleotide sequence ID" value="NZ_CP163445.1"/>
</dbReference>
<feature type="region of interest" description="Disordered" evidence="1">
    <location>
        <begin position="154"/>
        <end position="192"/>
    </location>
</feature>
<feature type="region of interest" description="Disordered" evidence="1">
    <location>
        <begin position="36"/>
        <end position="68"/>
    </location>
</feature>
<gene>
    <name evidence="2" type="ORF">AB2U05_05735</name>
</gene>
<feature type="compositionally biased region" description="Low complexity" evidence="1">
    <location>
        <begin position="36"/>
        <end position="58"/>
    </location>
</feature>
<reference evidence="2" key="1">
    <citation type="submission" date="2024-07" db="EMBL/GenBank/DDBJ databases">
        <authorList>
            <person name="Yu S.T."/>
        </authorList>
    </citation>
    <scope>NUCLEOTIDE SEQUENCE</scope>
    <source>
        <strain evidence="2">Y1</strain>
    </source>
</reference>
<evidence type="ECO:0000256" key="1">
    <source>
        <dbReference type="SAM" id="MobiDB-lite"/>
    </source>
</evidence>
<name>A0AB39TEN5_9ACTN</name>
<evidence type="ECO:0000313" key="2">
    <source>
        <dbReference type="EMBL" id="XDQ78010.1"/>
    </source>
</evidence>
<feature type="compositionally biased region" description="Low complexity" evidence="1">
    <location>
        <begin position="156"/>
        <end position="167"/>
    </location>
</feature>